<reference evidence="12" key="1">
    <citation type="submission" date="2022-08" db="EMBL/GenBank/DDBJ databases">
        <title>Genome Sequence of the sulphate-reducing bacterium, Pseudodesulfovibrio portus JCM14722.</title>
        <authorList>
            <person name="Kondo R."/>
            <person name="Kataoka T."/>
        </authorList>
    </citation>
    <scope>NUCLEOTIDE SEQUENCE</scope>
    <source>
        <strain evidence="12">JCM 14722</strain>
    </source>
</reference>
<feature type="binding site" evidence="11">
    <location>
        <position position="122"/>
    </location>
    <ligand>
        <name>ATP</name>
        <dbReference type="ChEBI" id="CHEBI:30616"/>
    </ligand>
</feature>
<dbReference type="InterPro" id="IPR000417">
    <property type="entry name" value="Hyethyz_kinase"/>
</dbReference>
<keyword evidence="5 11" id="KW-0479">Metal-binding</keyword>
<accession>A0ABM8ASD0</accession>
<comment type="pathway">
    <text evidence="3 11">Cofactor biosynthesis; thiamine diphosphate biosynthesis; 4-methyl-5-(2-phosphoethyl)-thiazole from 5-(2-hydroxyethyl)-4-methylthiazole: step 1/1.</text>
</comment>
<evidence type="ECO:0000256" key="11">
    <source>
        <dbReference type="HAMAP-Rule" id="MF_00228"/>
    </source>
</evidence>
<dbReference type="Proteomes" id="UP001061361">
    <property type="component" value="Chromosome"/>
</dbReference>
<dbReference type="PIRSF" id="PIRSF000513">
    <property type="entry name" value="Thz_kinase"/>
    <property type="match status" value="1"/>
</dbReference>
<dbReference type="Gene3D" id="3.40.1190.20">
    <property type="match status" value="1"/>
</dbReference>
<evidence type="ECO:0000256" key="2">
    <source>
        <dbReference type="ARBA" id="ARBA00001946"/>
    </source>
</evidence>
<evidence type="ECO:0000313" key="13">
    <source>
        <dbReference type="Proteomes" id="UP001061361"/>
    </source>
</evidence>
<dbReference type="SUPFAM" id="SSF53613">
    <property type="entry name" value="Ribokinase-like"/>
    <property type="match status" value="1"/>
</dbReference>
<evidence type="ECO:0000313" key="12">
    <source>
        <dbReference type="EMBL" id="BDQ34275.1"/>
    </source>
</evidence>
<organism evidence="12 13">
    <name type="scientific">Pseudodesulfovibrio portus</name>
    <dbReference type="NCBI Taxonomy" id="231439"/>
    <lineage>
        <taxon>Bacteria</taxon>
        <taxon>Pseudomonadati</taxon>
        <taxon>Thermodesulfobacteriota</taxon>
        <taxon>Desulfovibrionia</taxon>
        <taxon>Desulfovibrionales</taxon>
        <taxon>Desulfovibrionaceae</taxon>
    </lineage>
</organism>
<keyword evidence="13" id="KW-1185">Reference proteome</keyword>
<keyword evidence="9 11" id="KW-0460">Magnesium</keyword>
<evidence type="ECO:0000256" key="8">
    <source>
        <dbReference type="ARBA" id="ARBA00022840"/>
    </source>
</evidence>
<keyword evidence="6 11" id="KW-0547">Nucleotide-binding</keyword>
<keyword evidence="7 11" id="KW-0418">Kinase</keyword>
<comment type="similarity">
    <text evidence="11">Belongs to the Thz kinase family.</text>
</comment>
<evidence type="ECO:0000256" key="3">
    <source>
        <dbReference type="ARBA" id="ARBA00004868"/>
    </source>
</evidence>
<comment type="function">
    <text evidence="11">Catalyzes the phosphorylation of the hydroxyl group of 4-methyl-5-beta-hydroxyethylthiazole (THZ).</text>
</comment>
<comment type="catalytic activity">
    <reaction evidence="1 11">
        <text>5-(2-hydroxyethyl)-4-methylthiazole + ATP = 4-methyl-5-(2-phosphooxyethyl)-thiazole + ADP + H(+)</text>
        <dbReference type="Rhea" id="RHEA:24212"/>
        <dbReference type="ChEBI" id="CHEBI:15378"/>
        <dbReference type="ChEBI" id="CHEBI:17957"/>
        <dbReference type="ChEBI" id="CHEBI:30616"/>
        <dbReference type="ChEBI" id="CHEBI:58296"/>
        <dbReference type="ChEBI" id="CHEBI:456216"/>
        <dbReference type="EC" id="2.7.1.50"/>
    </reaction>
</comment>
<dbReference type="NCBIfam" id="TIGR00694">
    <property type="entry name" value="thiM"/>
    <property type="match status" value="1"/>
</dbReference>
<evidence type="ECO:0000256" key="4">
    <source>
        <dbReference type="ARBA" id="ARBA00022679"/>
    </source>
</evidence>
<feature type="binding site" evidence="11">
    <location>
        <position position="168"/>
    </location>
    <ligand>
        <name>ATP</name>
        <dbReference type="ChEBI" id="CHEBI:30616"/>
    </ligand>
</feature>
<dbReference type="NCBIfam" id="NF006830">
    <property type="entry name" value="PRK09355.1"/>
    <property type="match status" value="1"/>
</dbReference>
<dbReference type="HAMAP" id="MF_00228">
    <property type="entry name" value="Thz_kinase"/>
    <property type="match status" value="1"/>
</dbReference>
<keyword evidence="8 11" id="KW-0067">ATP-binding</keyword>
<dbReference type="Pfam" id="PF02110">
    <property type="entry name" value="HK"/>
    <property type="match status" value="1"/>
</dbReference>
<dbReference type="InterPro" id="IPR029056">
    <property type="entry name" value="Ribokinase-like"/>
</dbReference>
<protein>
    <recommendedName>
        <fullName evidence="11">Hydroxyethylthiazole kinase</fullName>
        <ecNumber evidence="11">2.7.1.50</ecNumber>
    </recommendedName>
    <alternativeName>
        <fullName evidence="11">4-methyl-5-beta-hydroxyethylthiazole kinase</fullName>
        <shortName evidence="11">TH kinase</shortName>
        <shortName evidence="11">Thz kinase</shortName>
    </alternativeName>
</protein>
<sequence length="266" mass="27253">MQNIEYVRQGLEKVRSGSPLVLSVTNYVAANLNANGLLAVGASPIMTHQAEEIEDLVSIAGAVVCNMGIPAGTLPEALYRAGECANRLGKILVFDPVGAGASEYRNRVCRKLLSCASPDIIRGNASEIIALAGQSGATRGVDSTHGSLEARDAATALATKYGCTVCVSGETDLVTDGNREILIVNGHEMMPRITGLGCTASALAGAFAAVMDDTVEAVTACMAVLGIAGELAAETAAGPASLQTGIIDTLFTLSGEEIAERARISS</sequence>
<evidence type="ECO:0000256" key="6">
    <source>
        <dbReference type="ARBA" id="ARBA00022741"/>
    </source>
</evidence>
<dbReference type="RefSeq" id="WP_264981176.1">
    <property type="nucleotide sequence ID" value="NZ_AP026708.1"/>
</dbReference>
<evidence type="ECO:0000256" key="10">
    <source>
        <dbReference type="ARBA" id="ARBA00022977"/>
    </source>
</evidence>
<dbReference type="CDD" id="cd01170">
    <property type="entry name" value="THZ_kinase"/>
    <property type="match status" value="1"/>
</dbReference>
<evidence type="ECO:0000256" key="7">
    <source>
        <dbReference type="ARBA" id="ARBA00022777"/>
    </source>
</evidence>
<evidence type="ECO:0000256" key="9">
    <source>
        <dbReference type="ARBA" id="ARBA00022842"/>
    </source>
</evidence>
<gene>
    <name evidence="11 12" type="primary">thiM</name>
    <name evidence="12" type="ORF">JCM14722_18170</name>
</gene>
<keyword evidence="4 11" id="KW-0808">Transferase</keyword>
<evidence type="ECO:0000256" key="1">
    <source>
        <dbReference type="ARBA" id="ARBA00001771"/>
    </source>
</evidence>
<feature type="binding site" evidence="11">
    <location>
        <position position="195"/>
    </location>
    <ligand>
        <name>substrate</name>
    </ligand>
</feature>
<name>A0ABM8ASD0_9BACT</name>
<dbReference type="PRINTS" id="PR01099">
    <property type="entry name" value="HYETHTZKNASE"/>
</dbReference>
<dbReference type="EMBL" id="AP026708">
    <property type="protein sequence ID" value="BDQ34275.1"/>
    <property type="molecule type" value="Genomic_DNA"/>
</dbReference>
<dbReference type="GO" id="GO:0016301">
    <property type="term" value="F:kinase activity"/>
    <property type="evidence" value="ECO:0007669"/>
    <property type="project" value="UniProtKB-KW"/>
</dbReference>
<dbReference type="EC" id="2.7.1.50" evidence="11"/>
<proteinExistence type="inferred from homology"/>
<comment type="cofactor">
    <cofactor evidence="2 11">
        <name>Mg(2+)</name>
        <dbReference type="ChEBI" id="CHEBI:18420"/>
    </cofactor>
</comment>
<keyword evidence="10 11" id="KW-0784">Thiamine biosynthesis</keyword>
<evidence type="ECO:0000256" key="5">
    <source>
        <dbReference type="ARBA" id="ARBA00022723"/>
    </source>
</evidence>
<feature type="binding site" evidence="11">
    <location>
        <position position="46"/>
    </location>
    <ligand>
        <name>substrate</name>
    </ligand>
</feature>